<dbReference type="GeneID" id="64601426"/>
<evidence type="ECO:0000313" key="3">
    <source>
        <dbReference type="Proteomes" id="UP000719766"/>
    </source>
</evidence>
<comment type="caution">
    <text evidence="2">The sequence shown here is derived from an EMBL/GenBank/DDBJ whole genome shotgun (WGS) entry which is preliminary data.</text>
</comment>
<dbReference type="RefSeq" id="XP_041153701.1">
    <property type="nucleotide sequence ID" value="XM_041307662.1"/>
</dbReference>
<dbReference type="Proteomes" id="UP000719766">
    <property type="component" value="Unassembled WGS sequence"/>
</dbReference>
<dbReference type="AlphaFoldDB" id="A0A9P7AC01"/>
<evidence type="ECO:0000313" key="2">
    <source>
        <dbReference type="EMBL" id="KAG1786240.1"/>
    </source>
</evidence>
<gene>
    <name evidence="2" type="ORF">HD556DRAFT_1449856</name>
</gene>
<name>A0A9P7AC01_9AGAM</name>
<dbReference type="EMBL" id="JABBWE010000095">
    <property type="protein sequence ID" value="KAG1786240.1"/>
    <property type="molecule type" value="Genomic_DNA"/>
</dbReference>
<dbReference type="OrthoDB" id="2653441at2759"/>
<sequence length="445" mass="50110">MSTTSTITIRSHSSQSHSPKNNSQGRPTCKVKVIERYKQPPTRLATSRGRKPATKDTSTSQATLREVNPNLTKAPVTARHKVLRFVSQSNGETNCEVFRNITQADYNYISCKIEDYPARPRLEYNCNTHTLVIEMPSPVHEAIIKVIGKGLERLDDYLQDLIVENLLSSDTHTNLTIDGNSVKCVPDVLHVVTALTKPPILSTPVMGEVAVSQSRADLLQRLRDRVEAFPDIILLFMAEINERITYSQPKHMSNAWRKLQKDENARPRTTFLSNRTGPRSFDVPVKIEVEGHVWHAMSSVHFQVWVQDVNGRIDIDTQDPNLTTRGELFPNKSMDNVTRMMERGLSRMREQYAQLSQQVSPNVDVSALLAAPVTLPFGWDGMLSKLALASLTMAHERYKHWHSVMARSRTAKHMAEEAFDAGPANNTRSRTRARTAALVRGQSLP</sequence>
<feature type="compositionally biased region" description="Low complexity" evidence="1">
    <location>
        <begin position="1"/>
        <end position="18"/>
    </location>
</feature>
<protein>
    <submittedName>
        <fullName evidence="2">Uncharacterized protein</fullName>
    </submittedName>
</protein>
<evidence type="ECO:0000256" key="1">
    <source>
        <dbReference type="SAM" id="MobiDB-lite"/>
    </source>
</evidence>
<accession>A0A9P7AC01</accession>
<keyword evidence="3" id="KW-1185">Reference proteome</keyword>
<reference evidence="2" key="1">
    <citation type="journal article" date="2020" name="New Phytol.">
        <title>Comparative genomics reveals dynamic genome evolution in host specialist ectomycorrhizal fungi.</title>
        <authorList>
            <person name="Lofgren L.A."/>
            <person name="Nguyen N.H."/>
            <person name="Vilgalys R."/>
            <person name="Ruytinx J."/>
            <person name="Liao H.L."/>
            <person name="Branco S."/>
            <person name="Kuo A."/>
            <person name="LaButti K."/>
            <person name="Lipzen A."/>
            <person name="Andreopoulos W."/>
            <person name="Pangilinan J."/>
            <person name="Riley R."/>
            <person name="Hundley H."/>
            <person name="Na H."/>
            <person name="Barry K."/>
            <person name="Grigoriev I.V."/>
            <person name="Stajich J.E."/>
            <person name="Kennedy P.G."/>
        </authorList>
    </citation>
    <scope>NUCLEOTIDE SEQUENCE</scope>
    <source>
        <strain evidence="2">S12</strain>
    </source>
</reference>
<proteinExistence type="predicted"/>
<organism evidence="2 3">
    <name type="scientific">Suillus plorans</name>
    <dbReference type="NCBI Taxonomy" id="116603"/>
    <lineage>
        <taxon>Eukaryota</taxon>
        <taxon>Fungi</taxon>
        <taxon>Dikarya</taxon>
        <taxon>Basidiomycota</taxon>
        <taxon>Agaricomycotina</taxon>
        <taxon>Agaricomycetes</taxon>
        <taxon>Agaricomycetidae</taxon>
        <taxon>Boletales</taxon>
        <taxon>Suillineae</taxon>
        <taxon>Suillaceae</taxon>
        <taxon>Suillus</taxon>
    </lineage>
</organism>
<feature type="region of interest" description="Disordered" evidence="1">
    <location>
        <begin position="1"/>
        <end position="61"/>
    </location>
</feature>